<dbReference type="EMBL" id="JAKZMM010000007">
    <property type="protein sequence ID" value="MCJ2379825.1"/>
    <property type="molecule type" value="Genomic_DNA"/>
</dbReference>
<dbReference type="Pfam" id="PF21307">
    <property type="entry name" value="Glyco_hydro_95_C"/>
    <property type="match status" value="1"/>
</dbReference>
<feature type="domain" description="Alpha fucosidase A-like C-terminal" evidence="2">
    <location>
        <begin position="708"/>
        <end position="769"/>
    </location>
</feature>
<dbReference type="PIRSF" id="PIRSF007663">
    <property type="entry name" value="UCP007663"/>
    <property type="match status" value="1"/>
</dbReference>
<name>A0ABT0BYU9_9BACT</name>
<dbReference type="PANTHER" id="PTHR31084:SF0">
    <property type="entry name" value="ALPHA-L-FUCOSIDASE 2"/>
    <property type="match status" value="1"/>
</dbReference>
<reference evidence="4 5" key="1">
    <citation type="submission" date="2022-03" db="EMBL/GenBank/DDBJ databases">
        <title>Parabacteroides sp. nov. isolated from swine feces.</title>
        <authorList>
            <person name="Bak J.E."/>
        </authorList>
    </citation>
    <scope>NUCLEOTIDE SEQUENCE [LARGE SCALE GENOMIC DNA]</scope>
    <source>
        <strain evidence="4 5">AGMB00274</strain>
    </source>
</reference>
<evidence type="ECO:0000313" key="4">
    <source>
        <dbReference type="EMBL" id="MCJ2379825.1"/>
    </source>
</evidence>
<dbReference type="Pfam" id="PF14498">
    <property type="entry name" value="Glyco_hyd_65N_2"/>
    <property type="match status" value="1"/>
</dbReference>
<feature type="domain" description="Glycosyl hydrolase family 95 catalytic" evidence="3">
    <location>
        <begin position="294"/>
        <end position="706"/>
    </location>
</feature>
<proteinExistence type="predicted"/>
<dbReference type="InterPro" id="IPR054363">
    <property type="entry name" value="GH95_cat"/>
</dbReference>
<dbReference type="InterPro" id="IPR016518">
    <property type="entry name" value="Alpha-L-fucosidase"/>
</dbReference>
<evidence type="ECO:0000259" key="3">
    <source>
        <dbReference type="Pfam" id="PF22124"/>
    </source>
</evidence>
<dbReference type="PANTHER" id="PTHR31084">
    <property type="entry name" value="ALPHA-L-FUCOSIDASE 2"/>
    <property type="match status" value="1"/>
</dbReference>
<dbReference type="Proteomes" id="UP001165444">
    <property type="component" value="Unassembled WGS sequence"/>
</dbReference>
<comment type="caution">
    <text evidence="4">The sequence shown here is derived from an EMBL/GenBank/DDBJ whole genome shotgun (WGS) entry which is preliminary data.</text>
</comment>
<keyword evidence="5" id="KW-1185">Reference proteome</keyword>
<dbReference type="InterPro" id="IPR027414">
    <property type="entry name" value="GH95_N_dom"/>
</dbReference>
<dbReference type="RefSeq" id="WP_243323544.1">
    <property type="nucleotide sequence ID" value="NZ_JAKZMM010000007.1"/>
</dbReference>
<accession>A0ABT0BYU9</accession>
<sequence>MKNNLMYVLWACISLLPYYGQAQKETSVSDTGRWKLWYKQPAERWSEALPLGNSRLGAMVYGGIEREEIQLNEETFWAGGPHRNDNPAALAHLDSVRHLIFAGKNADAQKLIDKTFYSTSHGMPYLTLGSLVIEGTSPEQVSDYYRDLNLETAIATTQYQADGVHYKREVFASQVDPVVIIRYMADKSGQLDLTIGYDSPLKSKILRKGQKLIMQSRGTDHEGIRGVIEVETQTQADVSGGKMKLDNQHIYIEDADTVTLYVTAATNFVDYKTVNANEGKKASQQLSSAMQKNYTKARRDHISRYQQQFNRVSLDLGKSEAEQLETTERIARFQEGNDLPLVALMFQYGRYLLISSSQPGGQPANLQGIWNNMLLPPWDSKYTININTEMNYWPAEVTNLSETHEPLFAMLKELSVTGQETARVMYGAKGWVAHHNTDLWRITGPVDNAFYGTWPNGGAWLSTHLWQHYLYTGDKAFLKEAYPVLKGAADFFLSFLVKHPQYGWMVSAPSMSPEHGPGGEDVNQASTITAGCTMDNQIVFDVLNQAKEAAEILGKPVAYQDSLQRMLEQLPPMQIGRYNQLQEWLEDADDPKDQHRHISHVYGLYPSNQVSPYSHPLLFQAAKNTLIQRGDEATGWSMGWKINLWARLLDGNHAFKMINNLLELLPSDEVKDKYPQGRIYPNMLDAHPPFQIDGNFGYTAGVAEMLLQSHDGALHVLPALPDAWQEGEVKGLVARGGFVVDMKWKNGQFMSGRIHARLGGLLRIRSYVPLQGKGLTEAKGENPNPFYKTAQIKEPLVSDEIQPQYPLLLKVYEYDLMTEAGEVYDLVRGTVNE</sequence>
<evidence type="ECO:0000259" key="1">
    <source>
        <dbReference type="Pfam" id="PF14498"/>
    </source>
</evidence>
<dbReference type="SUPFAM" id="SSF48208">
    <property type="entry name" value="Six-hairpin glycosidases"/>
    <property type="match status" value="1"/>
</dbReference>
<organism evidence="4 5">
    <name type="scientific">Parabacteroides faecalis</name>
    <dbReference type="NCBI Taxonomy" id="2924040"/>
    <lineage>
        <taxon>Bacteria</taxon>
        <taxon>Pseudomonadati</taxon>
        <taxon>Bacteroidota</taxon>
        <taxon>Bacteroidia</taxon>
        <taxon>Bacteroidales</taxon>
        <taxon>Tannerellaceae</taxon>
        <taxon>Parabacteroides</taxon>
    </lineage>
</organism>
<evidence type="ECO:0000259" key="2">
    <source>
        <dbReference type="Pfam" id="PF21307"/>
    </source>
</evidence>
<evidence type="ECO:0000313" key="5">
    <source>
        <dbReference type="Proteomes" id="UP001165444"/>
    </source>
</evidence>
<protein>
    <submittedName>
        <fullName evidence="4">Glycoside hydrolase family 95 protein</fullName>
    </submittedName>
</protein>
<dbReference type="GO" id="GO:0016787">
    <property type="term" value="F:hydrolase activity"/>
    <property type="evidence" value="ECO:0007669"/>
    <property type="project" value="UniProtKB-KW"/>
</dbReference>
<keyword evidence="4" id="KW-0378">Hydrolase</keyword>
<dbReference type="InterPro" id="IPR012341">
    <property type="entry name" value="6hp_glycosidase-like_sf"/>
</dbReference>
<dbReference type="Pfam" id="PF22124">
    <property type="entry name" value="Glyco_hydro_95_cat"/>
    <property type="match status" value="1"/>
</dbReference>
<feature type="domain" description="Glycosyl hydrolase family 95 N-terminal" evidence="1">
    <location>
        <begin position="36"/>
        <end position="270"/>
    </location>
</feature>
<dbReference type="InterPro" id="IPR008928">
    <property type="entry name" value="6-hairpin_glycosidase_sf"/>
</dbReference>
<dbReference type="Gene3D" id="2.70.98.50">
    <property type="entry name" value="putative glycoside hydrolase family protein from bacillus halodurans"/>
    <property type="match status" value="1"/>
</dbReference>
<dbReference type="Gene3D" id="1.50.10.10">
    <property type="match status" value="1"/>
</dbReference>
<gene>
    <name evidence="4" type="ORF">MUN53_04250</name>
</gene>
<dbReference type="InterPro" id="IPR049053">
    <property type="entry name" value="AFCA-like_C"/>
</dbReference>